<evidence type="ECO:0000256" key="3">
    <source>
        <dbReference type="ARBA" id="ARBA00013109"/>
    </source>
</evidence>
<evidence type="ECO:0000256" key="8">
    <source>
        <dbReference type="ARBA" id="ARBA00048617"/>
    </source>
</evidence>
<reference evidence="11 12" key="1">
    <citation type="journal article" date="2015" name="Genome Announc.">
        <title>Complete Genome Sequence of the Type Strain Corynebacterium mustelae DSM 45274, Isolated from Various Tissues of a Male Ferret with Lethal Sepsis.</title>
        <authorList>
            <person name="Ruckert C."/>
            <person name="Eimer J."/>
            <person name="Winkler A."/>
            <person name="Tauch A."/>
        </authorList>
    </citation>
    <scope>NUCLEOTIDE SEQUENCE [LARGE SCALE GENOMIC DNA]</scope>
    <source>
        <strain evidence="11 12">DSM 45274</strain>
    </source>
</reference>
<evidence type="ECO:0000259" key="10">
    <source>
        <dbReference type="Pfam" id="PF02602"/>
    </source>
</evidence>
<dbReference type="Gene3D" id="3.40.50.10090">
    <property type="match status" value="2"/>
</dbReference>
<name>A0A0G3GU65_9CORY</name>
<dbReference type="Pfam" id="PF02602">
    <property type="entry name" value="HEM4"/>
    <property type="match status" value="1"/>
</dbReference>
<dbReference type="AlphaFoldDB" id="A0A0G3GU65"/>
<comment type="similarity">
    <text evidence="2 9">Belongs to the uroporphyrinogen-III synthase family.</text>
</comment>
<comment type="catalytic activity">
    <reaction evidence="8 9">
        <text>hydroxymethylbilane = uroporphyrinogen III + H2O</text>
        <dbReference type="Rhea" id="RHEA:18965"/>
        <dbReference type="ChEBI" id="CHEBI:15377"/>
        <dbReference type="ChEBI" id="CHEBI:57308"/>
        <dbReference type="ChEBI" id="CHEBI:57845"/>
        <dbReference type="EC" id="4.2.1.75"/>
    </reaction>
</comment>
<dbReference type="InterPro" id="IPR039793">
    <property type="entry name" value="UROS/Hem4"/>
</dbReference>
<evidence type="ECO:0000313" key="11">
    <source>
        <dbReference type="EMBL" id="AKK04686.1"/>
    </source>
</evidence>
<dbReference type="UniPathway" id="UPA00251">
    <property type="reaction ID" value="UER00320"/>
</dbReference>
<evidence type="ECO:0000256" key="6">
    <source>
        <dbReference type="ARBA" id="ARBA00037589"/>
    </source>
</evidence>
<dbReference type="RefSeq" id="WP_052844470.1">
    <property type="nucleotide sequence ID" value="NZ_CP011542.1"/>
</dbReference>
<comment type="pathway">
    <text evidence="1 9">Porphyrin-containing compound metabolism; protoporphyrin-IX biosynthesis; coproporphyrinogen-III from 5-aminolevulinate: step 3/4.</text>
</comment>
<dbReference type="PANTHER" id="PTHR38042">
    <property type="entry name" value="UROPORPHYRINOGEN-III SYNTHASE, CHLOROPLASTIC"/>
    <property type="match status" value="1"/>
</dbReference>
<dbReference type="KEGG" id="cmv:CMUST_01685"/>
<dbReference type="GO" id="GO:0004852">
    <property type="term" value="F:uroporphyrinogen-III synthase activity"/>
    <property type="evidence" value="ECO:0007669"/>
    <property type="project" value="UniProtKB-UniRule"/>
</dbReference>
<evidence type="ECO:0000256" key="7">
    <source>
        <dbReference type="ARBA" id="ARBA00040167"/>
    </source>
</evidence>
<dbReference type="STRING" id="571915.CMUST_01685"/>
<feature type="domain" description="Tetrapyrrole biosynthesis uroporphyrinogen III synthase" evidence="10">
    <location>
        <begin position="21"/>
        <end position="262"/>
    </location>
</feature>
<dbReference type="PATRIC" id="fig|571915.4.peg.357"/>
<keyword evidence="5 9" id="KW-0627">Porphyrin biosynthesis</keyword>
<dbReference type="GO" id="GO:0006782">
    <property type="term" value="P:protoporphyrinogen IX biosynthetic process"/>
    <property type="evidence" value="ECO:0007669"/>
    <property type="project" value="UniProtKB-UniRule"/>
</dbReference>
<evidence type="ECO:0000256" key="4">
    <source>
        <dbReference type="ARBA" id="ARBA00023239"/>
    </source>
</evidence>
<dbReference type="SUPFAM" id="SSF69618">
    <property type="entry name" value="HemD-like"/>
    <property type="match status" value="1"/>
</dbReference>
<comment type="function">
    <text evidence="6 9">Catalyzes cyclization of the linear tetrapyrrole, hydroxymethylbilane, to the macrocyclic uroporphyrinogen III.</text>
</comment>
<proteinExistence type="inferred from homology"/>
<protein>
    <recommendedName>
        <fullName evidence="7 9">Uroporphyrinogen-III synthase</fullName>
        <ecNumber evidence="3 9">4.2.1.75</ecNumber>
    </recommendedName>
</protein>
<dbReference type="EC" id="4.2.1.75" evidence="3 9"/>
<keyword evidence="12" id="KW-1185">Reference proteome</keyword>
<dbReference type="FunFam" id="3.40.50.10090:FF:000001">
    <property type="entry name" value="Bifunctional uroporphyrinogen-III C-methyltransferase/uroporphyrinogen-III synthase"/>
    <property type="match status" value="1"/>
</dbReference>
<accession>A0A0G3GU65</accession>
<evidence type="ECO:0000256" key="2">
    <source>
        <dbReference type="ARBA" id="ARBA00008133"/>
    </source>
</evidence>
<evidence type="ECO:0000256" key="1">
    <source>
        <dbReference type="ARBA" id="ARBA00004772"/>
    </source>
</evidence>
<dbReference type="PANTHER" id="PTHR38042:SF1">
    <property type="entry name" value="UROPORPHYRINOGEN-III SYNTHASE, CHLOROPLASTIC"/>
    <property type="match status" value="1"/>
</dbReference>
<keyword evidence="4 9" id="KW-0456">Lyase</keyword>
<dbReference type="OrthoDB" id="9815856at2"/>
<dbReference type="GO" id="GO:0006780">
    <property type="term" value="P:uroporphyrinogen III biosynthetic process"/>
    <property type="evidence" value="ECO:0007669"/>
    <property type="project" value="UniProtKB-UniRule"/>
</dbReference>
<evidence type="ECO:0000313" key="12">
    <source>
        <dbReference type="Proteomes" id="UP000035199"/>
    </source>
</evidence>
<dbReference type="Proteomes" id="UP000035199">
    <property type="component" value="Chromosome"/>
</dbReference>
<reference evidence="12" key="2">
    <citation type="submission" date="2015-05" db="EMBL/GenBank/DDBJ databases">
        <title>Complete genome sequence of Corynebacterium mustelae DSM 45274, isolated from various tissues of a male ferret with lethal sepsis.</title>
        <authorList>
            <person name="Ruckert C."/>
            <person name="Albersmeier A."/>
            <person name="Winkler A."/>
            <person name="Tauch A."/>
        </authorList>
    </citation>
    <scope>NUCLEOTIDE SEQUENCE [LARGE SCALE GENOMIC DNA]</scope>
    <source>
        <strain evidence="12">DSM 45274</strain>
    </source>
</reference>
<evidence type="ECO:0000256" key="5">
    <source>
        <dbReference type="ARBA" id="ARBA00023244"/>
    </source>
</evidence>
<organism evidence="11 12">
    <name type="scientific">Corynebacterium mustelae</name>
    <dbReference type="NCBI Taxonomy" id="571915"/>
    <lineage>
        <taxon>Bacteria</taxon>
        <taxon>Bacillati</taxon>
        <taxon>Actinomycetota</taxon>
        <taxon>Actinomycetes</taxon>
        <taxon>Mycobacteriales</taxon>
        <taxon>Corynebacteriaceae</taxon>
        <taxon>Corynebacterium</taxon>
    </lineage>
</organism>
<gene>
    <name evidence="11" type="primary">hemD</name>
    <name evidence="11" type="ORF">CMUST_01685</name>
</gene>
<evidence type="ECO:0000256" key="9">
    <source>
        <dbReference type="RuleBase" id="RU366031"/>
    </source>
</evidence>
<dbReference type="EMBL" id="CP011542">
    <property type="protein sequence ID" value="AKK04686.1"/>
    <property type="molecule type" value="Genomic_DNA"/>
</dbReference>
<dbReference type="InterPro" id="IPR003754">
    <property type="entry name" value="4pyrrol_synth_uPrphyn_synth"/>
</dbReference>
<sequence length="272" mass="28341">MDKPLSGWRVLVPRARHQAQQMVELLESCGATAVTVPTIEIARPIDETPIRQAVLELIAGEFTWLILTSGNAVTALKKYVVEAAWCQHVHPGEVIAAINRGTHVAVVGRKTAQAARDLGFEPILSPPITEQNAAGLVSVFPPADVQSGGVDTRVLLPRADIATNVVASGVTARGWRVTDVIAYRTVAAAPPSPGVIAAVQDGDIDAICVTSGSTIRNLVAATGKPHPGTMIACIGPMAAAACRECGIRVDVVPKVAEIPALIDALAAAARTR</sequence>
<dbReference type="InterPro" id="IPR036108">
    <property type="entry name" value="4pyrrol_syn_uPrphyn_synt_sf"/>
</dbReference>
<dbReference type="CDD" id="cd06578">
    <property type="entry name" value="HemD"/>
    <property type="match status" value="1"/>
</dbReference>